<accession>A0A8S1IWV5</accession>
<evidence type="ECO:0000313" key="2">
    <source>
        <dbReference type="Proteomes" id="UP000708148"/>
    </source>
</evidence>
<dbReference type="Proteomes" id="UP000708148">
    <property type="component" value="Unassembled WGS sequence"/>
</dbReference>
<keyword evidence="2" id="KW-1185">Reference proteome</keyword>
<reference evidence="1" key="1">
    <citation type="submission" date="2020-12" db="EMBL/GenBank/DDBJ databases">
        <authorList>
            <person name="Iha C."/>
        </authorList>
    </citation>
    <scope>NUCLEOTIDE SEQUENCE</scope>
</reference>
<proteinExistence type="predicted"/>
<evidence type="ECO:0000313" key="1">
    <source>
        <dbReference type="EMBL" id="CAD7698192.1"/>
    </source>
</evidence>
<sequence length="90" mass="9551">MLWDVDRVIERGRRYVVSGGLAVARKVRSGVKAGAAVGNCVNRCIEYGRRTVADGGLALDRHIKKGMLSGAVTASEWLGIPMHNSGSQAA</sequence>
<name>A0A8S1IWV5_9CHLO</name>
<dbReference type="EMBL" id="CAJHUC010000781">
    <property type="protein sequence ID" value="CAD7698192.1"/>
    <property type="molecule type" value="Genomic_DNA"/>
</dbReference>
<gene>
    <name evidence="1" type="ORF">OSTQU699_LOCUS3553</name>
</gene>
<organism evidence="1 2">
    <name type="scientific">Ostreobium quekettii</name>
    <dbReference type="NCBI Taxonomy" id="121088"/>
    <lineage>
        <taxon>Eukaryota</taxon>
        <taxon>Viridiplantae</taxon>
        <taxon>Chlorophyta</taxon>
        <taxon>core chlorophytes</taxon>
        <taxon>Ulvophyceae</taxon>
        <taxon>TCBD clade</taxon>
        <taxon>Bryopsidales</taxon>
        <taxon>Ostreobineae</taxon>
        <taxon>Ostreobiaceae</taxon>
        <taxon>Ostreobium</taxon>
    </lineage>
</organism>
<feature type="non-terminal residue" evidence="1">
    <location>
        <position position="90"/>
    </location>
</feature>
<comment type="caution">
    <text evidence="1">The sequence shown here is derived from an EMBL/GenBank/DDBJ whole genome shotgun (WGS) entry which is preliminary data.</text>
</comment>
<dbReference type="AlphaFoldDB" id="A0A8S1IWV5"/>
<protein>
    <submittedName>
        <fullName evidence="1">Uncharacterized protein</fullName>
    </submittedName>
</protein>